<feature type="transmembrane region" description="Helical" evidence="6">
    <location>
        <begin position="279"/>
        <end position="297"/>
    </location>
</feature>
<evidence type="ECO:0000313" key="9">
    <source>
        <dbReference type="Proteomes" id="UP000595512"/>
    </source>
</evidence>
<keyword evidence="3 6" id="KW-0812">Transmembrane</keyword>
<feature type="transmembrane region" description="Helical" evidence="6">
    <location>
        <begin position="156"/>
        <end position="175"/>
    </location>
</feature>
<proteinExistence type="inferred from homology"/>
<name>A0AB37HHN3_9BACI</name>
<dbReference type="KEGG" id="hspo:JGZ69_05500"/>
<dbReference type="SUPFAM" id="SSF161098">
    <property type="entry name" value="MetI-like"/>
    <property type="match status" value="1"/>
</dbReference>
<dbReference type="Proteomes" id="UP000595512">
    <property type="component" value="Chromosome"/>
</dbReference>
<dbReference type="PROSITE" id="PS50928">
    <property type="entry name" value="ABC_TM1"/>
    <property type="match status" value="1"/>
</dbReference>
<dbReference type="GO" id="GO:0005886">
    <property type="term" value="C:plasma membrane"/>
    <property type="evidence" value="ECO:0007669"/>
    <property type="project" value="UniProtKB-SubCell"/>
</dbReference>
<organism evidence="8 9">
    <name type="scientific">Heyndrickxia sporothermodurans</name>
    <dbReference type="NCBI Taxonomy" id="46224"/>
    <lineage>
        <taxon>Bacteria</taxon>
        <taxon>Bacillati</taxon>
        <taxon>Bacillota</taxon>
        <taxon>Bacilli</taxon>
        <taxon>Bacillales</taxon>
        <taxon>Bacillaceae</taxon>
        <taxon>Heyndrickxia</taxon>
    </lineage>
</organism>
<gene>
    <name evidence="8" type="ORF">JGZ69_05500</name>
</gene>
<dbReference type="PANTHER" id="PTHR43839">
    <property type="entry name" value="OPPC IN A BINDING PROTEIN-DEPENDENT TRANSPORT SYSTEM"/>
    <property type="match status" value="1"/>
</dbReference>
<evidence type="ECO:0000256" key="2">
    <source>
        <dbReference type="ARBA" id="ARBA00022448"/>
    </source>
</evidence>
<dbReference type="InterPro" id="IPR000515">
    <property type="entry name" value="MetI-like"/>
</dbReference>
<dbReference type="GO" id="GO:0055085">
    <property type="term" value="P:transmembrane transport"/>
    <property type="evidence" value="ECO:0007669"/>
    <property type="project" value="InterPro"/>
</dbReference>
<feature type="transmembrane region" description="Helical" evidence="6">
    <location>
        <begin position="87"/>
        <end position="111"/>
    </location>
</feature>
<keyword evidence="2 6" id="KW-0813">Transport</keyword>
<dbReference type="InterPro" id="IPR035906">
    <property type="entry name" value="MetI-like_sf"/>
</dbReference>
<evidence type="ECO:0000256" key="3">
    <source>
        <dbReference type="ARBA" id="ARBA00022692"/>
    </source>
</evidence>
<evidence type="ECO:0000256" key="5">
    <source>
        <dbReference type="ARBA" id="ARBA00023136"/>
    </source>
</evidence>
<feature type="domain" description="ABC transmembrane type-1" evidence="7">
    <location>
        <begin position="89"/>
        <end position="301"/>
    </location>
</feature>
<comment type="subcellular location">
    <subcellularLocation>
        <location evidence="6">Cell membrane</location>
        <topology evidence="6">Multi-pass membrane protein</topology>
    </subcellularLocation>
    <subcellularLocation>
        <location evidence="1">Membrane</location>
        <topology evidence="1">Multi-pass membrane protein</topology>
    </subcellularLocation>
</comment>
<feature type="transmembrane region" description="Helical" evidence="6">
    <location>
        <begin position="214"/>
        <end position="239"/>
    </location>
</feature>
<keyword evidence="4 6" id="KW-1133">Transmembrane helix</keyword>
<protein>
    <submittedName>
        <fullName evidence="8">ABC transporter permease subunit</fullName>
    </submittedName>
</protein>
<dbReference type="Gene3D" id="1.10.3720.10">
    <property type="entry name" value="MetI-like"/>
    <property type="match status" value="1"/>
</dbReference>
<dbReference type="EMBL" id="CP066701">
    <property type="protein sequence ID" value="QQX26325.1"/>
    <property type="molecule type" value="Genomic_DNA"/>
</dbReference>
<evidence type="ECO:0000256" key="4">
    <source>
        <dbReference type="ARBA" id="ARBA00022989"/>
    </source>
</evidence>
<evidence type="ECO:0000256" key="1">
    <source>
        <dbReference type="ARBA" id="ARBA00004141"/>
    </source>
</evidence>
<evidence type="ECO:0000313" key="8">
    <source>
        <dbReference type="EMBL" id="QQX26325.1"/>
    </source>
</evidence>
<feature type="transmembrane region" description="Helical" evidence="6">
    <location>
        <begin position="15"/>
        <end position="37"/>
    </location>
</feature>
<reference evidence="8 9" key="1">
    <citation type="submission" date="2020-12" db="EMBL/GenBank/DDBJ databases">
        <title>Taxonomic evaluation of the Bacillus sporothermodurans group of bacteria based on whole genome sequences.</title>
        <authorList>
            <person name="Fiedler G."/>
            <person name="Herbstmann A.-D."/>
            <person name="Doll E."/>
            <person name="Wenning M."/>
            <person name="Brinks E."/>
            <person name="Kabisch J."/>
            <person name="Breitenwieser F."/>
            <person name="Lappann M."/>
            <person name="Boehnlein C."/>
            <person name="Franz C."/>
        </authorList>
    </citation>
    <scope>NUCLEOTIDE SEQUENCE [LARGE SCALE GENOMIC DNA]</scope>
    <source>
        <strain evidence="8 9">DSM 10599</strain>
    </source>
</reference>
<sequence length="318" mass="36225">MDSNNRLKKLFKHPLFLIGFIFLFLLVSSSIIHTIFFHEKIPVTTFLYNSRGEIIGSGPFAPLDVPPLGTDSIGRHIFFLLIQGAKYTIGICIIVAGLRVIISSFFGLILGDYISKLNKYISGIVNGFYYIPTALLCYVLLYNVSFEDQYSFIQKVIFELIILTVVAIPTTSLLIGNQISQVYKEEFITSSKALGGSHIHILRKHVLPHMRPRLLIQFAQETVQVLILLIHLGFFHVFFGGTLEKKLDTEEKVYISLSSEWSGLVGRGFEHIQGWSWNFFGPVIAFIFVILAVKFMIKGMEDVFFEDRRMTKKTIKKI</sequence>
<comment type="similarity">
    <text evidence="6">Belongs to the binding-protein-dependent transport system permease family.</text>
</comment>
<dbReference type="AlphaFoldDB" id="A0AB37HHN3"/>
<evidence type="ECO:0000259" key="7">
    <source>
        <dbReference type="PROSITE" id="PS50928"/>
    </source>
</evidence>
<dbReference type="GeneID" id="62500594"/>
<keyword evidence="5 6" id="KW-0472">Membrane</keyword>
<dbReference type="Pfam" id="PF00528">
    <property type="entry name" value="BPD_transp_1"/>
    <property type="match status" value="1"/>
</dbReference>
<dbReference type="PANTHER" id="PTHR43839:SF3">
    <property type="entry name" value="OLIGOPEPTIDE ABC TRANSPORTER, PERMEASE PROTEIN"/>
    <property type="match status" value="1"/>
</dbReference>
<accession>A0AB37HHN3</accession>
<dbReference type="CDD" id="cd06261">
    <property type="entry name" value="TM_PBP2"/>
    <property type="match status" value="1"/>
</dbReference>
<dbReference type="RefSeq" id="WP_107958792.1">
    <property type="nucleotide sequence ID" value="NZ_CP066701.1"/>
</dbReference>
<feature type="transmembrane region" description="Helical" evidence="6">
    <location>
        <begin position="123"/>
        <end position="144"/>
    </location>
</feature>
<evidence type="ECO:0000256" key="6">
    <source>
        <dbReference type="RuleBase" id="RU363032"/>
    </source>
</evidence>